<accession>A0A0D0A380</accession>
<sequence length="224" mass="25063">GELEATMLHSFIKTSKLRCWLSRPNSPPAIQECKVLFDNMSAPKSATSLGEELAEDPLDNSLQAPSSARAVTVSEDLYALIKRRTAILRARLKFDGVIYSRASTHVGNSQIFFYPQGDRLLSPVPGSIRHIYATPTGELVFAVHRLLPLHDQTIDPFAMYPHFPAKMFSSSFHSRLENVKVSWVVGHFARWAVSSDTVVILSLSRVSTVIHFQNHWCLTTAKQD</sequence>
<proteinExistence type="predicted"/>
<protein>
    <submittedName>
        <fullName evidence="1">Uncharacterized protein</fullName>
    </submittedName>
</protein>
<reference evidence="2" key="2">
    <citation type="submission" date="2015-01" db="EMBL/GenBank/DDBJ databases">
        <title>Evolutionary Origins and Diversification of the Mycorrhizal Mutualists.</title>
        <authorList>
            <consortium name="DOE Joint Genome Institute"/>
            <consortium name="Mycorrhizal Genomics Consortium"/>
            <person name="Kohler A."/>
            <person name="Kuo A."/>
            <person name="Nagy L.G."/>
            <person name="Floudas D."/>
            <person name="Copeland A."/>
            <person name="Barry K.W."/>
            <person name="Cichocki N."/>
            <person name="Veneault-Fourrey C."/>
            <person name="LaButti K."/>
            <person name="Lindquist E.A."/>
            <person name="Lipzen A."/>
            <person name="Lundell T."/>
            <person name="Morin E."/>
            <person name="Murat C."/>
            <person name="Riley R."/>
            <person name="Ohm R."/>
            <person name="Sun H."/>
            <person name="Tunlid A."/>
            <person name="Henrissat B."/>
            <person name="Grigoriev I.V."/>
            <person name="Hibbett D.S."/>
            <person name="Martin F."/>
        </authorList>
    </citation>
    <scope>NUCLEOTIDE SEQUENCE [LARGE SCALE GENOMIC DNA]</scope>
    <source>
        <strain evidence="2">UH-Slu-Lm8-n1</strain>
    </source>
</reference>
<evidence type="ECO:0000313" key="1">
    <source>
        <dbReference type="EMBL" id="KIK32679.1"/>
    </source>
</evidence>
<reference evidence="1 2" key="1">
    <citation type="submission" date="2014-04" db="EMBL/GenBank/DDBJ databases">
        <authorList>
            <consortium name="DOE Joint Genome Institute"/>
            <person name="Kuo A."/>
            <person name="Ruytinx J."/>
            <person name="Rineau F."/>
            <person name="Colpaert J."/>
            <person name="Kohler A."/>
            <person name="Nagy L.G."/>
            <person name="Floudas D."/>
            <person name="Copeland A."/>
            <person name="Barry K.W."/>
            <person name="Cichocki N."/>
            <person name="Veneault-Fourrey C."/>
            <person name="LaButti K."/>
            <person name="Lindquist E.A."/>
            <person name="Lipzen A."/>
            <person name="Lundell T."/>
            <person name="Morin E."/>
            <person name="Murat C."/>
            <person name="Sun H."/>
            <person name="Tunlid A."/>
            <person name="Henrissat B."/>
            <person name="Grigoriev I.V."/>
            <person name="Hibbett D.S."/>
            <person name="Martin F."/>
            <person name="Nordberg H.P."/>
            <person name="Cantor M.N."/>
            <person name="Hua S.X."/>
        </authorList>
    </citation>
    <scope>NUCLEOTIDE SEQUENCE [LARGE SCALE GENOMIC DNA]</scope>
    <source>
        <strain evidence="1 2">UH-Slu-Lm8-n1</strain>
    </source>
</reference>
<dbReference type="EMBL" id="KN836150">
    <property type="protein sequence ID" value="KIK32679.1"/>
    <property type="molecule type" value="Genomic_DNA"/>
</dbReference>
<dbReference type="STRING" id="930992.A0A0D0A380"/>
<dbReference type="OrthoDB" id="3247418at2759"/>
<evidence type="ECO:0000313" key="2">
    <source>
        <dbReference type="Proteomes" id="UP000054485"/>
    </source>
</evidence>
<keyword evidence="2" id="KW-1185">Reference proteome</keyword>
<feature type="non-terminal residue" evidence="1">
    <location>
        <position position="1"/>
    </location>
</feature>
<dbReference type="InParanoid" id="A0A0D0A380"/>
<gene>
    <name evidence="1" type="ORF">CY34DRAFT_100952</name>
</gene>
<organism evidence="1 2">
    <name type="scientific">Suillus luteus UH-Slu-Lm8-n1</name>
    <dbReference type="NCBI Taxonomy" id="930992"/>
    <lineage>
        <taxon>Eukaryota</taxon>
        <taxon>Fungi</taxon>
        <taxon>Dikarya</taxon>
        <taxon>Basidiomycota</taxon>
        <taxon>Agaricomycotina</taxon>
        <taxon>Agaricomycetes</taxon>
        <taxon>Agaricomycetidae</taxon>
        <taxon>Boletales</taxon>
        <taxon>Suillineae</taxon>
        <taxon>Suillaceae</taxon>
        <taxon>Suillus</taxon>
    </lineage>
</organism>
<dbReference type="AlphaFoldDB" id="A0A0D0A380"/>
<dbReference type="HOGENOM" id="CLU_067870_0_0_1"/>
<name>A0A0D0A380_9AGAM</name>
<dbReference type="Proteomes" id="UP000054485">
    <property type="component" value="Unassembled WGS sequence"/>
</dbReference>